<accession>A0A699IZA9</accession>
<organism evidence="2">
    <name type="scientific">Tanacetum cinerariifolium</name>
    <name type="common">Dalmatian daisy</name>
    <name type="synonym">Chrysanthemum cinerariifolium</name>
    <dbReference type="NCBI Taxonomy" id="118510"/>
    <lineage>
        <taxon>Eukaryota</taxon>
        <taxon>Viridiplantae</taxon>
        <taxon>Streptophyta</taxon>
        <taxon>Embryophyta</taxon>
        <taxon>Tracheophyta</taxon>
        <taxon>Spermatophyta</taxon>
        <taxon>Magnoliopsida</taxon>
        <taxon>eudicotyledons</taxon>
        <taxon>Gunneridae</taxon>
        <taxon>Pentapetalae</taxon>
        <taxon>asterids</taxon>
        <taxon>campanulids</taxon>
        <taxon>Asterales</taxon>
        <taxon>Asteraceae</taxon>
        <taxon>Asteroideae</taxon>
        <taxon>Anthemideae</taxon>
        <taxon>Anthemidinae</taxon>
        <taxon>Tanacetum</taxon>
    </lineage>
</organism>
<feature type="compositionally biased region" description="Basic and acidic residues" evidence="1">
    <location>
        <begin position="46"/>
        <end position="55"/>
    </location>
</feature>
<gene>
    <name evidence="2" type="ORF">Tci_570689</name>
</gene>
<sequence length="327" mass="36790">MPSDNTPSVVTYTSISFDSDGPSWGILLMNAGELSNMDPYEEEDHAEDHTDHPTDEGDGDDEPSDDDDDDNDTDDEDEEPTDDEDDDNKEDEHLALADSFAVPVVNPVPSARDIEAFEIDELLDLSHMSASMETRIATHAAAPIPPTSPAYDQAPLGHRTAMICMRNDILEEDMPPRMRFVLTAPPPGCDGLIHSPGHDARTIARTADRAEEVGYVRALHASKHMMMTSIEEVNLRISYQAPVRRQKSEEFYTQLHDARSDRSDIRIEIDVVRGQRTTYETELHEVRQAYLSSEAQNRALMARIETMETHISRMEWQRQSAKELAVI</sequence>
<name>A0A699IZA9_TANCI</name>
<evidence type="ECO:0000313" key="2">
    <source>
        <dbReference type="EMBL" id="GEZ98716.1"/>
    </source>
</evidence>
<proteinExistence type="predicted"/>
<dbReference type="AlphaFoldDB" id="A0A699IZA9"/>
<feature type="region of interest" description="Disordered" evidence="1">
    <location>
        <begin position="1"/>
        <end position="89"/>
    </location>
</feature>
<feature type="compositionally biased region" description="Acidic residues" evidence="1">
    <location>
        <begin position="56"/>
        <end position="89"/>
    </location>
</feature>
<protein>
    <submittedName>
        <fullName evidence="2">Uncharacterized protein</fullName>
    </submittedName>
</protein>
<evidence type="ECO:0000256" key="1">
    <source>
        <dbReference type="SAM" id="MobiDB-lite"/>
    </source>
</evidence>
<feature type="compositionally biased region" description="Polar residues" evidence="1">
    <location>
        <begin position="1"/>
        <end position="17"/>
    </location>
</feature>
<comment type="caution">
    <text evidence="2">The sequence shown here is derived from an EMBL/GenBank/DDBJ whole genome shotgun (WGS) entry which is preliminary data.</text>
</comment>
<dbReference type="EMBL" id="BKCJ010351819">
    <property type="protein sequence ID" value="GEZ98716.1"/>
    <property type="molecule type" value="Genomic_DNA"/>
</dbReference>
<reference evidence="2" key="1">
    <citation type="journal article" date="2019" name="Sci. Rep.">
        <title>Draft genome of Tanacetum cinerariifolium, the natural source of mosquito coil.</title>
        <authorList>
            <person name="Yamashiro T."/>
            <person name="Shiraishi A."/>
            <person name="Satake H."/>
            <person name="Nakayama K."/>
        </authorList>
    </citation>
    <scope>NUCLEOTIDE SEQUENCE</scope>
</reference>